<gene>
    <name evidence="1" type="ORF">J7W16_01585</name>
</gene>
<dbReference type="AlphaFoldDB" id="A0A940WX52"/>
<accession>A0A940WX52</accession>
<evidence type="ECO:0000313" key="2">
    <source>
        <dbReference type="Proteomes" id="UP000678228"/>
    </source>
</evidence>
<sequence>MILNHWPIRISIVCCMVMLVGCTITEEETIDKGLETYESELSQQENETNTEEGQATFYLPPQFEVSETIDEYNIVLEHEEQLYVFFHEPNEPQTSTVLLERDKLEEQEFLLFEEVTTDEYVSFLMIQEEEEDRLLVAVALGGAKVSTLSTYETLIDDIEAMTEIVQSYETK</sequence>
<name>A0A940WX52_9BACI</name>
<protein>
    <submittedName>
        <fullName evidence="1">Uncharacterized protein</fullName>
    </submittedName>
</protein>
<reference evidence="1" key="1">
    <citation type="submission" date="2021-03" db="EMBL/GenBank/DDBJ databases">
        <title>Bacillus suaedae sp. nov., isolated from Suaeda aralocaspica.</title>
        <authorList>
            <person name="Lei R.F.R."/>
        </authorList>
    </citation>
    <scope>NUCLEOTIDE SEQUENCE</scope>
    <source>
        <strain evidence="1">YZJH907-2</strain>
    </source>
</reference>
<proteinExistence type="predicted"/>
<keyword evidence="2" id="KW-1185">Reference proteome</keyword>
<dbReference type="RefSeq" id="WP_210595178.1">
    <property type="nucleotide sequence ID" value="NZ_JAGKSQ010000001.1"/>
</dbReference>
<organism evidence="1 2">
    <name type="scientific">Halalkalibacter suaedae</name>
    <dbReference type="NCBI Taxonomy" id="2822140"/>
    <lineage>
        <taxon>Bacteria</taxon>
        <taxon>Bacillati</taxon>
        <taxon>Bacillota</taxon>
        <taxon>Bacilli</taxon>
        <taxon>Bacillales</taxon>
        <taxon>Bacillaceae</taxon>
        <taxon>Halalkalibacter</taxon>
    </lineage>
</organism>
<evidence type="ECO:0000313" key="1">
    <source>
        <dbReference type="EMBL" id="MBP3949806.1"/>
    </source>
</evidence>
<comment type="caution">
    <text evidence="1">The sequence shown here is derived from an EMBL/GenBank/DDBJ whole genome shotgun (WGS) entry which is preliminary data.</text>
</comment>
<dbReference type="Proteomes" id="UP000678228">
    <property type="component" value="Unassembled WGS sequence"/>
</dbReference>
<dbReference type="EMBL" id="JAGKSQ010000001">
    <property type="protein sequence ID" value="MBP3949806.1"/>
    <property type="molecule type" value="Genomic_DNA"/>
</dbReference>